<name>C9L621_BLAHA</name>
<dbReference type="InterPro" id="IPR017926">
    <property type="entry name" value="GATASE"/>
</dbReference>
<keyword evidence="1 3" id="KW-0315">Glutamine amidotransferase</keyword>
<protein>
    <submittedName>
        <fullName evidence="3">Glutamine amidotransferase, class I</fullName>
    </submittedName>
</protein>
<accession>C9L621</accession>
<evidence type="ECO:0000313" key="4">
    <source>
        <dbReference type="Proteomes" id="UP000003755"/>
    </source>
</evidence>
<dbReference type="PANTHER" id="PTHR43418">
    <property type="entry name" value="MULTIFUNCTIONAL TRYPTOPHAN BIOSYNTHESIS PROTEIN-RELATED"/>
    <property type="match status" value="1"/>
</dbReference>
<reference evidence="3" key="1">
    <citation type="submission" date="2009-09" db="EMBL/GenBank/DDBJ databases">
        <authorList>
            <person name="Weinstock G."/>
            <person name="Sodergren E."/>
            <person name="Clifton S."/>
            <person name="Fulton L."/>
            <person name="Fulton B."/>
            <person name="Courtney L."/>
            <person name="Fronick C."/>
            <person name="Harrison M."/>
            <person name="Strong C."/>
            <person name="Farmer C."/>
            <person name="Delahaunty K."/>
            <person name="Markovic C."/>
            <person name="Hall O."/>
            <person name="Minx P."/>
            <person name="Tomlinson C."/>
            <person name="Mitreva M."/>
            <person name="Nelson J."/>
            <person name="Hou S."/>
            <person name="Wollam A."/>
            <person name="Pepin K.H."/>
            <person name="Johnson M."/>
            <person name="Bhonagiri V."/>
            <person name="Nash W.E."/>
            <person name="Warren W."/>
            <person name="Chinwalla A."/>
            <person name="Mardis E.R."/>
            <person name="Wilson R.K."/>
        </authorList>
    </citation>
    <scope>NUCLEOTIDE SEQUENCE [LARGE SCALE GENOMIC DNA]</scope>
    <source>
        <strain evidence="3">DSM 20583</strain>
    </source>
</reference>
<dbReference type="GO" id="GO:0016740">
    <property type="term" value="F:transferase activity"/>
    <property type="evidence" value="ECO:0007669"/>
    <property type="project" value="UniProtKB-KW"/>
</dbReference>
<proteinExistence type="predicted"/>
<dbReference type="EMBL" id="ABYU02000011">
    <property type="protein sequence ID" value="EEX22603.1"/>
    <property type="molecule type" value="Genomic_DNA"/>
</dbReference>
<dbReference type="InterPro" id="IPR029062">
    <property type="entry name" value="Class_I_gatase-like"/>
</dbReference>
<keyword evidence="4" id="KW-1185">Reference proteome</keyword>
<dbReference type="PRINTS" id="PR00097">
    <property type="entry name" value="ANTSNTHASEII"/>
</dbReference>
<dbReference type="NCBIfam" id="TIGR00566">
    <property type="entry name" value="trpG_papA"/>
    <property type="match status" value="1"/>
</dbReference>
<evidence type="ECO:0000259" key="2">
    <source>
        <dbReference type="Pfam" id="PF00117"/>
    </source>
</evidence>
<dbReference type="AlphaFoldDB" id="C9L621"/>
<dbReference type="eggNOG" id="COG0512">
    <property type="taxonomic scope" value="Bacteria"/>
</dbReference>
<dbReference type="InterPro" id="IPR006221">
    <property type="entry name" value="TrpG/PapA_dom"/>
</dbReference>
<evidence type="ECO:0000256" key="1">
    <source>
        <dbReference type="ARBA" id="ARBA00022962"/>
    </source>
</evidence>
<gene>
    <name evidence="3" type="ORF">BLAHAN_04828</name>
</gene>
<dbReference type="PANTHER" id="PTHR43418:SF4">
    <property type="entry name" value="MULTIFUNCTIONAL TRYPTOPHAN BIOSYNTHESIS PROTEIN"/>
    <property type="match status" value="1"/>
</dbReference>
<dbReference type="GO" id="GO:0000162">
    <property type="term" value="P:L-tryptophan biosynthetic process"/>
    <property type="evidence" value="ECO:0007669"/>
    <property type="project" value="TreeGrafter"/>
</dbReference>
<dbReference type="FunFam" id="3.40.50.880:FF:000003">
    <property type="entry name" value="Anthranilate synthase component II"/>
    <property type="match status" value="1"/>
</dbReference>
<dbReference type="PROSITE" id="PS51273">
    <property type="entry name" value="GATASE_TYPE_1"/>
    <property type="match status" value="1"/>
</dbReference>
<dbReference type="GO" id="GO:0005829">
    <property type="term" value="C:cytosol"/>
    <property type="evidence" value="ECO:0007669"/>
    <property type="project" value="TreeGrafter"/>
</dbReference>
<dbReference type="CDD" id="cd01743">
    <property type="entry name" value="GATase1_Anthranilate_Synthase"/>
    <property type="match status" value="1"/>
</dbReference>
<dbReference type="KEGG" id="bhan:CGC63_06845"/>
<sequence length="247" mass="27917">MRKNHATIRKIKISGVPIYGRLPKEVLKRSLFLAVFFALCKEETMYLMIDNYDSFVYNLACYLEECGEKVLLIRNDKITLSEIERLLADEYLEGLIISPGPKSPKDCGNCKEILEKTAGKVPVLGVCLGHQIIGEVFGASVQKGAKPMHGKVTEIRNNQTGLFEDLPKIYSVTRYHSLIVSGYDFPGCLKIDALSEDGVIMALHHKTFPIYGVQFHPEAVLTKYGHELLKNFTKICKKWRENNGYKS</sequence>
<organism evidence="3 4">
    <name type="scientific">Blautia hansenii DSM 20583</name>
    <dbReference type="NCBI Taxonomy" id="537007"/>
    <lineage>
        <taxon>Bacteria</taxon>
        <taxon>Bacillati</taxon>
        <taxon>Bacillota</taxon>
        <taxon>Clostridia</taxon>
        <taxon>Lachnospirales</taxon>
        <taxon>Lachnospiraceae</taxon>
        <taxon>Blautia</taxon>
    </lineage>
</organism>
<dbReference type="STRING" id="537007.BLAHAN_04828"/>
<dbReference type="SUPFAM" id="SSF52317">
    <property type="entry name" value="Class I glutamine amidotransferase-like"/>
    <property type="match status" value="1"/>
</dbReference>
<evidence type="ECO:0000313" key="3">
    <source>
        <dbReference type="EMBL" id="EEX22603.1"/>
    </source>
</evidence>
<dbReference type="PRINTS" id="PR00096">
    <property type="entry name" value="GATASE"/>
</dbReference>
<dbReference type="Pfam" id="PF00117">
    <property type="entry name" value="GATase"/>
    <property type="match status" value="1"/>
</dbReference>
<dbReference type="Proteomes" id="UP000003755">
    <property type="component" value="Unassembled WGS sequence"/>
</dbReference>
<comment type="caution">
    <text evidence="3">The sequence shown here is derived from an EMBL/GenBank/DDBJ whole genome shotgun (WGS) entry which is preliminary data.</text>
</comment>
<dbReference type="Gene3D" id="3.40.50.880">
    <property type="match status" value="1"/>
</dbReference>
<dbReference type="InterPro" id="IPR050472">
    <property type="entry name" value="Anth_synth/Amidotransfase"/>
</dbReference>
<dbReference type="GO" id="GO:0004049">
    <property type="term" value="F:anthranilate synthase activity"/>
    <property type="evidence" value="ECO:0007669"/>
    <property type="project" value="TreeGrafter"/>
</dbReference>
<dbReference type="HOGENOM" id="CLU_014340_1_2_9"/>
<feature type="domain" description="Glutamine amidotransferase" evidence="2">
    <location>
        <begin position="47"/>
        <end position="233"/>
    </location>
</feature>